<feature type="transmembrane region" description="Helical" evidence="8">
    <location>
        <begin position="324"/>
        <end position="348"/>
    </location>
</feature>
<comment type="subcellular location">
    <subcellularLocation>
        <location evidence="1">Cell inner membrane</location>
        <topology evidence="1">Multi-pass membrane protein</topology>
    </subcellularLocation>
</comment>
<keyword evidence="5 8" id="KW-0812">Transmembrane</keyword>
<accession>A0A242KWA5</accession>
<dbReference type="Proteomes" id="UP000195024">
    <property type="component" value="Unassembled WGS sequence"/>
</dbReference>
<feature type="transmembrane region" description="Helical" evidence="8">
    <location>
        <begin position="101"/>
        <end position="117"/>
    </location>
</feature>
<keyword evidence="4" id="KW-0997">Cell inner membrane</keyword>
<reference evidence="10 11" key="1">
    <citation type="submission" date="2017-05" db="EMBL/GenBank/DDBJ databases">
        <title>The Genome Sequence of Enterococcus mundtii 6B1_DIV0119.</title>
        <authorList>
            <consortium name="The Broad Institute Genomics Platform"/>
            <consortium name="The Broad Institute Genomic Center for Infectious Diseases"/>
            <person name="Earl A."/>
            <person name="Manson A."/>
            <person name="Schwartman J."/>
            <person name="Gilmore M."/>
            <person name="Abouelleil A."/>
            <person name="Cao P."/>
            <person name="Chapman S."/>
            <person name="Cusick C."/>
            <person name="Shea T."/>
            <person name="Young S."/>
            <person name="Neafsey D."/>
            <person name="Nusbaum C."/>
            <person name="Birren B."/>
        </authorList>
    </citation>
    <scope>NUCLEOTIDE SEQUENCE [LARGE SCALE GENOMIC DNA]</scope>
    <source>
        <strain evidence="10 11">6B1_DIV0119</strain>
    </source>
</reference>
<gene>
    <name evidence="10" type="ORF">A5802_002763</name>
</gene>
<keyword evidence="6 8" id="KW-1133">Transmembrane helix</keyword>
<feature type="transmembrane region" description="Helical" evidence="8">
    <location>
        <begin position="184"/>
        <end position="201"/>
    </location>
</feature>
<protein>
    <recommendedName>
        <fullName evidence="9">Major facilitator superfamily associated domain-containing protein</fullName>
    </recommendedName>
</protein>
<evidence type="ECO:0000256" key="3">
    <source>
        <dbReference type="ARBA" id="ARBA00022475"/>
    </source>
</evidence>
<feature type="transmembrane region" description="Helical" evidence="8">
    <location>
        <begin position="302"/>
        <end position="318"/>
    </location>
</feature>
<evidence type="ECO:0000259" key="9">
    <source>
        <dbReference type="Pfam" id="PF12832"/>
    </source>
</evidence>
<keyword evidence="7 8" id="KW-0472">Membrane</keyword>
<organism evidence="10 11">
    <name type="scientific">Enterococcus mundtii</name>
    <dbReference type="NCBI Taxonomy" id="53346"/>
    <lineage>
        <taxon>Bacteria</taxon>
        <taxon>Bacillati</taxon>
        <taxon>Bacillota</taxon>
        <taxon>Bacilli</taxon>
        <taxon>Lactobacillales</taxon>
        <taxon>Enterococcaceae</taxon>
        <taxon>Enterococcus</taxon>
    </lineage>
</organism>
<evidence type="ECO:0000313" key="10">
    <source>
        <dbReference type="EMBL" id="OTP25610.1"/>
    </source>
</evidence>
<dbReference type="GO" id="GO:0030395">
    <property type="term" value="F:lactose binding"/>
    <property type="evidence" value="ECO:0007669"/>
    <property type="project" value="TreeGrafter"/>
</dbReference>
<name>A0A242KWA5_ENTMU</name>
<evidence type="ECO:0000313" key="11">
    <source>
        <dbReference type="Proteomes" id="UP000195024"/>
    </source>
</evidence>
<evidence type="ECO:0000256" key="1">
    <source>
        <dbReference type="ARBA" id="ARBA00004429"/>
    </source>
</evidence>
<feature type="transmembrane region" description="Helical" evidence="8">
    <location>
        <begin position="38"/>
        <end position="58"/>
    </location>
</feature>
<feature type="transmembrane region" description="Helical" evidence="8">
    <location>
        <begin position="70"/>
        <end position="89"/>
    </location>
</feature>
<feature type="domain" description="Major facilitator superfamily associated" evidence="9">
    <location>
        <begin position="36"/>
        <end position="391"/>
    </location>
</feature>
<evidence type="ECO:0000256" key="4">
    <source>
        <dbReference type="ARBA" id="ARBA00022519"/>
    </source>
</evidence>
<sequence>MAGASLGITYKNERGRLEEILQPIILKVDMAVKNKFQLVYLFQYALMAILMTQIVPFLTQQGYDAVQKGWFLASYSVTTMIFQIFIGYYSDRSKEIKKVSMVVSVLFVCFAITFYLLGKDIWLIHLIVLAIAGGLSNTGATVLDNWVLSESEMRNNLAAIKAIGSLGWSVMSVCIPLFIFNKNYHWLIVPFLFFLISYLYIAKTLPQTPHDTKEHKEQKNEGFNLSDMYQLCKNGEFLCYTLLFFLLYLTIVANNTIVIDKLLLMDSGNTFVGLKWAIQAFCEIPAYLLLNHSVTKWKNERLIFLSGFFLVLQFLIYATSRTPLVLLAASFLQFFTVPAFTIGSRMIISEITPKNIFSSGQLLSISVYMGLSSFISPLLGGVLAQQLSVNHALYFFSLLPIFAFICYYCYNMYQRNK</sequence>
<feature type="transmembrane region" description="Helical" evidence="8">
    <location>
        <begin position="158"/>
        <end position="178"/>
    </location>
</feature>
<dbReference type="GO" id="GO:0005886">
    <property type="term" value="C:plasma membrane"/>
    <property type="evidence" value="ECO:0007669"/>
    <property type="project" value="UniProtKB-SubCell"/>
</dbReference>
<dbReference type="InterPro" id="IPR024989">
    <property type="entry name" value="MFS_assoc_dom"/>
</dbReference>
<comment type="caution">
    <text evidence="10">The sequence shown here is derived from an EMBL/GenBank/DDBJ whole genome shotgun (WGS) entry which is preliminary data.</text>
</comment>
<evidence type="ECO:0000256" key="6">
    <source>
        <dbReference type="ARBA" id="ARBA00022989"/>
    </source>
</evidence>
<dbReference type="AlphaFoldDB" id="A0A242KWA5"/>
<dbReference type="PANTHER" id="PTHR23522:SF10">
    <property type="entry name" value="3-PHENYLPROPIONIC ACID TRANSPORTER-RELATED"/>
    <property type="match status" value="1"/>
</dbReference>
<feature type="transmembrane region" description="Helical" evidence="8">
    <location>
        <begin position="360"/>
        <end position="380"/>
    </location>
</feature>
<dbReference type="InterPro" id="IPR036259">
    <property type="entry name" value="MFS_trans_sf"/>
</dbReference>
<dbReference type="Gene3D" id="1.20.1250.20">
    <property type="entry name" value="MFS general substrate transporter like domains"/>
    <property type="match status" value="2"/>
</dbReference>
<evidence type="ECO:0000256" key="7">
    <source>
        <dbReference type="ARBA" id="ARBA00023136"/>
    </source>
</evidence>
<evidence type="ECO:0000256" key="2">
    <source>
        <dbReference type="ARBA" id="ARBA00022448"/>
    </source>
</evidence>
<keyword evidence="3" id="KW-1003">Cell membrane</keyword>
<dbReference type="GO" id="GO:0015528">
    <property type="term" value="F:lactose:proton symporter activity"/>
    <property type="evidence" value="ECO:0007669"/>
    <property type="project" value="TreeGrafter"/>
</dbReference>
<keyword evidence="2" id="KW-0813">Transport</keyword>
<dbReference type="EMBL" id="NGMS01000002">
    <property type="protein sequence ID" value="OTP25610.1"/>
    <property type="molecule type" value="Genomic_DNA"/>
</dbReference>
<dbReference type="SUPFAM" id="SSF103473">
    <property type="entry name" value="MFS general substrate transporter"/>
    <property type="match status" value="1"/>
</dbReference>
<feature type="transmembrane region" description="Helical" evidence="8">
    <location>
        <begin position="392"/>
        <end position="410"/>
    </location>
</feature>
<dbReference type="PANTHER" id="PTHR23522">
    <property type="entry name" value="BLL5896 PROTEIN"/>
    <property type="match status" value="1"/>
</dbReference>
<dbReference type="Pfam" id="PF12832">
    <property type="entry name" value="MFS_1_like"/>
    <property type="match status" value="1"/>
</dbReference>
<feature type="transmembrane region" description="Helical" evidence="8">
    <location>
        <begin position="237"/>
        <end position="259"/>
    </location>
</feature>
<evidence type="ECO:0000256" key="5">
    <source>
        <dbReference type="ARBA" id="ARBA00022692"/>
    </source>
</evidence>
<evidence type="ECO:0000256" key="8">
    <source>
        <dbReference type="SAM" id="Phobius"/>
    </source>
</evidence>
<proteinExistence type="predicted"/>
<feature type="transmembrane region" description="Helical" evidence="8">
    <location>
        <begin position="123"/>
        <end position="146"/>
    </location>
</feature>